<dbReference type="InterPro" id="IPR016163">
    <property type="entry name" value="Ald_DH_C"/>
</dbReference>
<accession>A0A370BE48</accession>
<dbReference type="EMBL" id="QQNA01000073">
    <property type="protein sequence ID" value="RDG38093.1"/>
    <property type="molecule type" value="Genomic_DNA"/>
</dbReference>
<dbReference type="Gene3D" id="3.40.605.10">
    <property type="entry name" value="Aldehyde Dehydrogenase, Chain A, domain 1"/>
    <property type="match status" value="1"/>
</dbReference>
<name>A0A370BE48_9ACTN</name>
<dbReference type="GO" id="GO:0016620">
    <property type="term" value="F:oxidoreductase activity, acting on the aldehyde or oxo group of donors, NAD or NADP as acceptor"/>
    <property type="evidence" value="ECO:0007669"/>
    <property type="project" value="InterPro"/>
</dbReference>
<dbReference type="InterPro" id="IPR015590">
    <property type="entry name" value="Aldehyde_DH_dom"/>
</dbReference>
<reference evidence="3 4" key="1">
    <citation type="submission" date="2018-07" db="EMBL/GenBank/DDBJ databases">
        <title>Streptomyces species from bats.</title>
        <authorList>
            <person name="Dunlap C."/>
        </authorList>
    </citation>
    <scope>NUCLEOTIDE SEQUENCE [LARGE SCALE GENOMIC DNA]</scope>
    <source>
        <strain evidence="3 4">AC230</strain>
    </source>
</reference>
<protein>
    <submittedName>
        <fullName evidence="3">Aldehyde dehydrogenase family protein</fullName>
    </submittedName>
</protein>
<sequence length="572" mass="60859">MSAPEGTTAEAAAAMENVRAHAGEWAALPLTDKHELLLRLHERVGRVAQEWVRSSCEGKGIPLGSSLESEEWLAGPYSVLLYTRALAGTVRTLAEDGSPLDGVRVTRRPDGRLALRVLPYDMTDRLTLNGFGAEMWTAPGVTEADLRAGSARRLRDKDVTEGVALVLGAGNVSPTAPLDVLYKLYHDNAVVVCKVSPVNGYLRPVLEEAFAPFVERGFVAFVSGGADVGAQAVADERAATIHITGSLATHDRIVFGGGSEGERRKADRAPVLRKTITSELGGVGATVILPGPWSAADLRFQAWHVATQKLNNSGFNCTASQVVVVPEGWELADAFIAELRAALKAAPQRPGYYPGADGRLDAALAAHPEAEDLGAGSNRRLFVSRLDPRDTAEPLFNTEFFAPVQGVVRLPGTPPEYLRAAVEFCNKTLAGTLGVNLIAHPRTLAALGGTLDDTLVALRFGSIAINTWTSLGYITPRVGWGAFPGNDTSDAGSGVGLTHNALLVDHVERTILTGPFRPAPRSLLHGEAAFMPLPPWFLNSRTGHRTARLLTEFAADPSPLRLAGVALSAVRN</sequence>
<dbReference type="RefSeq" id="WP_114623601.1">
    <property type="nucleotide sequence ID" value="NZ_QQNA01000073.1"/>
</dbReference>
<proteinExistence type="predicted"/>
<evidence type="ECO:0000256" key="1">
    <source>
        <dbReference type="ARBA" id="ARBA00023002"/>
    </source>
</evidence>
<comment type="caution">
    <text evidence="3">The sequence shown here is derived from an EMBL/GenBank/DDBJ whole genome shotgun (WGS) entry which is preliminary data.</text>
</comment>
<organism evidence="3 4">
    <name type="scientific">Streptomyces corynorhini</name>
    <dbReference type="NCBI Taxonomy" id="2282652"/>
    <lineage>
        <taxon>Bacteria</taxon>
        <taxon>Bacillati</taxon>
        <taxon>Actinomycetota</taxon>
        <taxon>Actinomycetes</taxon>
        <taxon>Kitasatosporales</taxon>
        <taxon>Streptomycetaceae</taxon>
        <taxon>Streptomyces</taxon>
    </lineage>
</organism>
<evidence type="ECO:0000259" key="2">
    <source>
        <dbReference type="Pfam" id="PF00171"/>
    </source>
</evidence>
<evidence type="ECO:0000313" key="4">
    <source>
        <dbReference type="Proteomes" id="UP000253741"/>
    </source>
</evidence>
<keyword evidence="1" id="KW-0560">Oxidoreductase</keyword>
<gene>
    <name evidence="3" type="ORF">DVH02_11015</name>
</gene>
<keyword evidence="4" id="KW-1185">Reference proteome</keyword>
<feature type="domain" description="Aldehyde dehydrogenase" evidence="2">
    <location>
        <begin position="191"/>
        <end position="346"/>
    </location>
</feature>
<evidence type="ECO:0000313" key="3">
    <source>
        <dbReference type="EMBL" id="RDG38093.1"/>
    </source>
</evidence>
<dbReference type="OrthoDB" id="136308at2"/>
<dbReference type="Pfam" id="PF00171">
    <property type="entry name" value="Aldedh"/>
    <property type="match status" value="1"/>
</dbReference>
<dbReference type="Gene3D" id="3.40.309.10">
    <property type="entry name" value="Aldehyde Dehydrogenase, Chain A, domain 2"/>
    <property type="match status" value="1"/>
</dbReference>
<dbReference type="AlphaFoldDB" id="A0A370BE48"/>
<dbReference type="SUPFAM" id="SSF53720">
    <property type="entry name" value="ALDH-like"/>
    <property type="match status" value="1"/>
</dbReference>
<dbReference type="InterPro" id="IPR016161">
    <property type="entry name" value="Ald_DH/histidinol_DH"/>
</dbReference>
<dbReference type="Proteomes" id="UP000253741">
    <property type="component" value="Unassembled WGS sequence"/>
</dbReference>
<dbReference type="InterPro" id="IPR016162">
    <property type="entry name" value="Ald_DH_N"/>
</dbReference>